<comment type="caution">
    <text evidence="5">The sequence shown here is derived from an EMBL/GenBank/DDBJ whole genome shotgun (WGS) entry which is preliminary data.</text>
</comment>
<dbReference type="InterPro" id="IPR000524">
    <property type="entry name" value="Tscrpt_reg_HTH_GntR"/>
</dbReference>
<keyword evidence="1" id="KW-0805">Transcription regulation</keyword>
<dbReference type="CDD" id="cd07377">
    <property type="entry name" value="WHTH_GntR"/>
    <property type="match status" value="2"/>
</dbReference>
<dbReference type="SMART" id="SM00345">
    <property type="entry name" value="HTH_GNTR"/>
    <property type="match status" value="2"/>
</dbReference>
<dbReference type="RefSeq" id="WP_394008954.1">
    <property type="nucleotide sequence ID" value="NZ_JBAFUR010000003.1"/>
</dbReference>
<organism evidence="5 6">
    <name type="scientific">Xanthobacter aminoxidans</name>
    <dbReference type="NCBI Taxonomy" id="186280"/>
    <lineage>
        <taxon>Bacteria</taxon>
        <taxon>Pseudomonadati</taxon>
        <taxon>Pseudomonadota</taxon>
        <taxon>Alphaproteobacteria</taxon>
        <taxon>Hyphomicrobiales</taxon>
        <taxon>Xanthobacteraceae</taxon>
        <taxon>Xanthobacter</taxon>
    </lineage>
</organism>
<dbReference type="SUPFAM" id="SSF48008">
    <property type="entry name" value="GntR ligand-binding domain-like"/>
    <property type="match status" value="1"/>
</dbReference>
<evidence type="ECO:0000256" key="2">
    <source>
        <dbReference type="ARBA" id="ARBA00023125"/>
    </source>
</evidence>
<keyword evidence="3" id="KW-0804">Transcription</keyword>
<dbReference type="Proteomes" id="UP001604043">
    <property type="component" value="Unassembled WGS sequence"/>
</dbReference>
<dbReference type="Pfam" id="PF00392">
    <property type="entry name" value="GntR"/>
    <property type="match status" value="2"/>
</dbReference>
<dbReference type="InterPro" id="IPR008920">
    <property type="entry name" value="TF_FadR/GntR_C"/>
</dbReference>
<protein>
    <submittedName>
        <fullName evidence="5">GntR family transcriptional regulator</fullName>
    </submittedName>
</protein>
<evidence type="ECO:0000256" key="3">
    <source>
        <dbReference type="ARBA" id="ARBA00023163"/>
    </source>
</evidence>
<dbReference type="Gene3D" id="1.10.10.10">
    <property type="entry name" value="Winged helix-like DNA-binding domain superfamily/Winged helix DNA-binding domain"/>
    <property type="match status" value="2"/>
</dbReference>
<dbReference type="InterPro" id="IPR036388">
    <property type="entry name" value="WH-like_DNA-bd_sf"/>
</dbReference>
<keyword evidence="6" id="KW-1185">Reference proteome</keyword>
<dbReference type="PROSITE" id="PS50949">
    <property type="entry name" value="HTH_GNTR"/>
    <property type="match status" value="2"/>
</dbReference>
<dbReference type="EMBL" id="JBAFUR010000003">
    <property type="protein sequence ID" value="MFG1252935.1"/>
    <property type="molecule type" value="Genomic_DNA"/>
</dbReference>
<sequence>MMIDDFGKLSAIDLHMQTNPALSDRLAVAVLGMIASGNLPPGARLPAERRIAMAVPASRVCVRTALARLKSEGYIEAVQGSGTRVVPMNQNAKLDALIKANAENLEDLRGLIGFLDRCLIERLLTRSGPETLNEVSAAIMALPPPAHAQDVAEQETQLRVLIANATGNPVYRLVTEQLRRGMHCLFDHSHRMARGGLSDFVLSRRHALSAGICHADMEVAKAALSAAIAGVGHGSVVDADHPTHQDTILRGFAVAGHEELKRRIAREIVGMIATGRASEGGHLISERRLAQLFGVSRTSIRKALAALREEGVVASDERTGSRVMDMKSELATYAAADLDHLRTMARLRGYLEVWAASRAAARATEADLEDMRRILSEMGRSHLTPRRRIDLDMRLHLTITRAAGSAVHLYVTEILRDLMMAYFDISLGVADFGPACDAMLLNHHTKIVTAITAGDVAAAARAMSEHVGAFSNRYEEIG</sequence>
<name>A0ABW6ZGW0_9HYPH</name>
<evidence type="ECO:0000313" key="6">
    <source>
        <dbReference type="Proteomes" id="UP001604043"/>
    </source>
</evidence>
<dbReference type="PRINTS" id="PR00035">
    <property type="entry name" value="HTHGNTR"/>
</dbReference>
<dbReference type="PANTHER" id="PTHR43537">
    <property type="entry name" value="TRANSCRIPTIONAL REGULATOR, GNTR FAMILY"/>
    <property type="match status" value="1"/>
</dbReference>
<reference evidence="5 6" key="1">
    <citation type="submission" date="2024-02" db="EMBL/GenBank/DDBJ databases">
        <title>Expansion and revision of Xanthobacter and proposal of Roseixanthobacter gen. nov.</title>
        <authorList>
            <person name="Soltysiak M.P.M."/>
            <person name="Jalihal A."/>
            <person name="Ory A."/>
            <person name="Chrisophersen C."/>
            <person name="Lee A.D."/>
            <person name="Boulton J."/>
            <person name="Springer M."/>
        </authorList>
    </citation>
    <scope>NUCLEOTIDE SEQUENCE [LARGE SCALE GENOMIC DNA]</scope>
    <source>
        <strain evidence="5 6">CB5</strain>
    </source>
</reference>
<evidence type="ECO:0000259" key="4">
    <source>
        <dbReference type="PROSITE" id="PS50949"/>
    </source>
</evidence>
<dbReference type="InterPro" id="IPR036390">
    <property type="entry name" value="WH_DNA-bd_sf"/>
</dbReference>
<dbReference type="SMART" id="SM00895">
    <property type="entry name" value="FCD"/>
    <property type="match status" value="2"/>
</dbReference>
<dbReference type="Gene3D" id="1.20.120.530">
    <property type="entry name" value="GntR ligand-binding domain-like"/>
    <property type="match status" value="1"/>
</dbReference>
<gene>
    <name evidence="5" type="ORF">V5F30_12050</name>
</gene>
<dbReference type="SUPFAM" id="SSF46785">
    <property type="entry name" value="Winged helix' DNA-binding domain"/>
    <property type="match status" value="2"/>
</dbReference>
<proteinExistence type="predicted"/>
<evidence type="ECO:0000313" key="5">
    <source>
        <dbReference type="EMBL" id="MFG1252935.1"/>
    </source>
</evidence>
<evidence type="ECO:0000256" key="1">
    <source>
        <dbReference type="ARBA" id="ARBA00023015"/>
    </source>
</evidence>
<dbReference type="Pfam" id="PF07729">
    <property type="entry name" value="FCD"/>
    <property type="match status" value="1"/>
</dbReference>
<dbReference type="InterPro" id="IPR011711">
    <property type="entry name" value="GntR_C"/>
</dbReference>
<keyword evidence="2" id="KW-0238">DNA-binding</keyword>
<feature type="domain" description="HTH gntR-type" evidence="4">
    <location>
        <begin position="20"/>
        <end position="88"/>
    </location>
</feature>
<feature type="domain" description="HTH gntR-type" evidence="4">
    <location>
        <begin position="258"/>
        <end position="326"/>
    </location>
</feature>
<dbReference type="PANTHER" id="PTHR43537:SF44">
    <property type="entry name" value="GNTR FAMILY REGULATORY PROTEIN"/>
    <property type="match status" value="1"/>
</dbReference>
<accession>A0ABW6ZGW0</accession>